<keyword evidence="2" id="KW-1185">Reference proteome</keyword>
<dbReference type="AlphaFoldDB" id="A0A371AZ16"/>
<reference evidence="1 2" key="1">
    <citation type="submission" date="2018-07" db="EMBL/GenBank/DDBJ databases">
        <title>Anaerosacharophilus polymeroproducens gen. nov. sp. nov., an anaerobic bacterium isolated from salt field.</title>
        <authorList>
            <person name="Kim W."/>
            <person name="Yang S.-H."/>
            <person name="Oh J."/>
            <person name="Lee J.-H."/>
            <person name="Kwon K.K."/>
        </authorList>
    </citation>
    <scope>NUCLEOTIDE SEQUENCE [LARGE SCALE GENOMIC DNA]</scope>
    <source>
        <strain evidence="1 2">MCWD5</strain>
    </source>
</reference>
<organism evidence="1 2">
    <name type="scientific">Anaerosacchariphilus polymeriproducens</name>
    <dbReference type="NCBI Taxonomy" id="1812858"/>
    <lineage>
        <taxon>Bacteria</taxon>
        <taxon>Bacillati</taxon>
        <taxon>Bacillota</taxon>
        <taxon>Clostridia</taxon>
        <taxon>Lachnospirales</taxon>
        <taxon>Lachnospiraceae</taxon>
        <taxon>Anaerosacchariphilus</taxon>
    </lineage>
</organism>
<proteinExistence type="predicted"/>
<dbReference type="SUPFAM" id="SSF88713">
    <property type="entry name" value="Glycoside hydrolase/deacetylase"/>
    <property type="match status" value="1"/>
</dbReference>
<dbReference type="Proteomes" id="UP000255036">
    <property type="component" value="Unassembled WGS sequence"/>
</dbReference>
<name>A0A371AZ16_9FIRM</name>
<dbReference type="GO" id="GO:0005975">
    <property type="term" value="P:carbohydrate metabolic process"/>
    <property type="evidence" value="ECO:0007669"/>
    <property type="project" value="InterPro"/>
</dbReference>
<comment type="caution">
    <text evidence="1">The sequence shown here is derived from an EMBL/GenBank/DDBJ whole genome shotgun (WGS) entry which is preliminary data.</text>
</comment>
<gene>
    <name evidence="1" type="ORF">DWV06_02095</name>
</gene>
<dbReference type="OrthoDB" id="9771584at2"/>
<accession>A0A371AZ16</accession>
<dbReference type="Gene3D" id="3.20.20.370">
    <property type="entry name" value="Glycoside hydrolase/deacetylase"/>
    <property type="match status" value="1"/>
</dbReference>
<dbReference type="InterPro" id="IPR011330">
    <property type="entry name" value="Glyco_hydro/deAcase_b/a-brl"/>
</dbReference>
<sequence>MKKFIITVDTEGDNLWSPGDIITTKNAKFVERFQRICEKYCFIPTYLVNYEMAMDQEFVEYIKSKSNEKKCEVGMHLHAWNNPPIVTLQNGNGKGRAYLIEFSIDIMKQKIQYITELLQKKFDCKIHSHRAGRWAINKDYMKLLKEEGYLVDCSVTPFTNWKRSYGHDEKFGGVDFRKFPCDAYEMSFDDIRKTGETGFFEVPMTIAKCIPFQKGKTISENIKGVVKCLKGNNNRWLRPDGTNLQSMLEIIDNKYKGNTDYIEFMIHSSELMPAGSPTFDTEEKIEKLYEDLEILFSKICLNFEGIGLTDYAKRLMKG</sequence>
<dbReference type="RefSeq" id="WP_115480536.1">
    <property type="nucleotide sequence ID" value="NZ_QRCT01000010.1"/>
</dbReference>
<evidence type="ECO:0000313" key="2">
    <source>
        <dbReference type="Proteomes" id="UP000255036"/>
    </source>
</evidence>
<dbReference type="EMBL" id="QRCT01000010">
    <property type="protein sequence ID" value="RDU24789.1"/>
    <property type="molecule type" value="Genomic_DNA"/>
</dbReference>
<protein>
    <submittedName>
        <fullName evidence="1">Deacetylase</fullName>
    </submittedName>
</protein>
<evidence type="ECO:0000313" key="1">
    <source>
        <dbReference type="EMBL" id="RDU24789.1"/>
    </source>
</evidence>